<dbReference type="EMBL" id="CM042048">
    <property type="protein sequence ID" value="KAI3758468.1"/>
    <property type="molecule type" value="Genomic_DNA"/>
</dbReference>
<sequence>MRSQASSHKKPTNMVRIIKTPIRAISKALDLYVKGITNFSVTYNKPAMIMETTIESQQLPRSFSASRVYDNDQPVEGALVRSISTAAISSRANQMTVTNLELSVIQHHRHQLQSCASRKGVPRSCSVGMGRIDEDRVSSFRDESISVRNKLAMREDDSTFSRSRTSGLVSTKRSRLM</sequence>
<reference evidence="2" key="1">
    <citation type="journal article" date="2022" name="Mol. Ecol. Resour.">
        <title>The genomes of chicory, endive, great burdock and yacon provide insights into Asteraceae palaeo-polyploidization history and plant inulin production.</title>
        <authorList>
            <person name="Fan W."/>
            <person name="Wang S."/>
            <person name="Wang H."/>
            <person name="Wang A."/>
            <person name="Jiang F."/>
            <person name="Liu H."/>
            <person name="Zhao H."/>
            <person name="Xu D."/>
            <person name="Zhang Y."/>
        </authorList>
    </citation>
    <scope>NUCLEOTIDE SEQUENCE [LARGE SCALE GENOMIC DNA]</scope>
    <source>
        <strain evidence="2">cv. Niubang</strain>
    </source>
</reference>
<reference evidence="1 2" key="2">
    <citation type="journal article" date="2022" name="Mol. Ecol. Resour.">
        <title>The genomes of chicory, endive, great burdock and yacon provide insights into Asteraceae paleo-polyploidization history and plant inulin production.</title>
        <authorList>
            <person name="Fan W."/>
            <person name="Wang S."/>
            <person name="Wang H."/>
            <person name="Wang A."/>
            <person name="Jiang F."/>
            <person name="Liu H."/>
            <person name="Zhao H."/>
            <person name="Xu D."/>
            <person name="Zhang Y."/>
        </authorList>
    </citation>
    <scope>NUCLEOTIDE SEQUENCE [LARGE SCALE GENOMIC DNA]</scope>
    <source>
        <strain evidence="2">cv. Niubang</strain>
    </source>
</reference>
<organism evidence="1 2">
    <name type="scientific">Arctium lappa</name>
    <name type="common">Greater burdock</name>
    <name type="synonym">Lappa major</name>
    <dbReference type="NCBI Taxonomy" id="4217"/>
    <lineage>
        <taxon>Eukaryota</taxon>
        <taxon>Viridiplantae</taxon>
        <taxon>Streptophyta</taxon>
        <taxon>Embryophyta</taxon>
        <taxon>Tracheophyta</taxon>
        <taxon>Spermatophyta</taxon>
        <taxon>Magnoliopsida</taxon>
        <taxon>eudicotyledons</taxon>
        <taxon>Gunneridae</taxon>
        <taxon>Pentapetalae</taxon>
        <taxon>asterids</taxon>
        <taxon>campanulids</taxon>
        <taxon>Asterales</taxon>
        <taxon>Asteraceae</taxon>
        <taxon>Carduoideae</taxon>
        <taxon>Cardueae</taxon>
        <taxon>Arctiinae</taxon>
        <taxon>Arctium</taxon>
    </lineage>
</organism>
<accession>A0ACB9EHF4</accession>
<name>A0ACB9EHF4_ARCLA</name>
<evidence type="ECO:0000313" key="2">
    <source>
        <dbReference type="Proteomes" id="UP001055879"/>
    </source>
</evidence>
<protein>
    <submittedName>
        <fullName evidence="1">Uncharacterized protein</fullName>
    </submittedName>
</protein>
<keyword evidence="2" id="KW-1185">Reference proteome</keyword>
<comment type="caution">
    <text evidence="1">The sequence shown here is derived from an EMBL/GenBank/DDBJ whole genome shotgun (WGS) entry which is preliminary data.</text>
</comment>
<dbReference type="Proteomes" id="UP001055879">
    <property type="component" value="Linkage Group LG02"/>
</dbReference>
<proteinExistence type="predicted"/>
<evidence type="ECO:0000313" key="1">
    <source>
        <dbReference type="EMBL" id="KAI3758468.1"/>
    </source>
</evidence>
<gene>
    <name evidence="1" type="ORF">L6452_06031</name>
</gene>